<evidence type="ECO:0000313" key="2">
    <source>
        <dbReference type="Proteomes" id="UP001500166"/>
    </source>
</evidence>
<dbReference type="Proteomes" id="UP001500166">
    <property type="component" value="Unassembled WGS sequence"/>
</dbReference>
<organism evidence="1 2">
    <name type="scientific">Kocuria atrinae</name>
    <dbReference type="NCBI Taxonomy" id="592377"/>
    <lineage>
        <taxon>Bacteria</taxon>
        <taxon>Bacillati</taxon>
        <taxon>Actinomycetota</taxon>
        <taxon>Actinomycetes</taxon>
        <taxon>Micrococcales</taxon>
        <taxon>Micrococcaceae</taxon>
        <taxon>Kocuria</taxon>
    </lineage>
</organism>
<reference evidence="2" key="1">
    <citation type="journal article" date="2019" name="Int. J. Syst. Evol. Microbiol.">
        <title>The Global Catalogue of Microorganisms (GCM) 10K type strain sequencing project: providing services to taxonomists for standard genome sequencing and annotation.</title>
        <authorList>
            <consortium name="The Broad Institute Genomics Platform"/>
            <consortium name="The Broad Institute Genome Sequencing Center for Infectious Disease"/>
            <person name="Wu L."/>
            <person name="Ma J."/>
        </authorList>
    </citation>
    <scope>NUCLEOTIDE SEQUENCE [LARGE SCALE GENOMIC DNA]</scope>
    <source>
        <strain evidence="2">JCM 15914</strain>
    </source>
</reference>
<sequence length="61" mass="6423">MRASLLCQEAYGADLPFAHRVCVGFGSKELESEHEAIVGASEVEDPALRQVENSCCLAGGA</sequence>
<accession>A0ABP5JE52</accession>
<name>A0ABP5JE52_9MICC</name>
<comment type="caution">
    <text evidence="1">The sequence shown here is derived from an EMBL/GenBank/DDBJ whole genome shotgun (WGS) entry which is preliminary data.</text>
</comment>
<protein>
    <submittedName>
        <fullName evidence="1">Uncharacterized protein</fullName>
    </submittedName>
</protein>
<proteinExistence type="predicted"/>
<evidence type="ECO:0000313" key="1">
    <source>
        <dbReference type="EMBL" id="GAA2115542.1"/>
    </source>
</evidence>
<dbReference type="EMBL" id="BAAAQA010000015">
    <property type="protein sequence ID" value="GAA2115542.1"/>
    <property type="molecule type" value="Genomic_DNA"/>
</dbReference>
<gene>
    <name evidence="1" type="ORF">GCM10009824_13530</name>
</gene>
<keyword evidence="2" id="KW-1185">Reference proteome</keyword>